<protein>
    <submittedName>
        <fullName evidence="1">Uncharacterized protein</fullName>
    </submittedName>
</protein>
<dbReference type="EMBL" id="JAPFFM010000011">
    <property type="protein sequence ID" value="KAJ6733574.1"/>
    <property type="molecule type" value="Genomic_DNA"/>
</dbReference>
<dbReference type="AlphaFoldDB" id="A0A9Q0ZGE6"/>
<dbReference type="Proteomes" id="UP001151752">
    <property type="component" value="Chromosome 7"/>
</dbReference>
<evidence type="ECO:0000313" key="1">
    <source>
        <dbReference type="EMBL" id="KAJ6733574.1"/>
    </source>
</evidence>
<accession>A0A9Q0ZGE6</accession>
<reference evidence="1" key="2">
    <citation type="journal article" date="2023" name="Int. J. Mol. Sci.">
        <title>De Novo Assembly and Annotation of 11 Diverse Shrub Willow (Salix) Genomes Reveals Novel Gene Organization in Sex-Linked Regions.</title>
        <authorList>
            <person name="Hyden B."/>
            <person name="Feng K."/>
            <person name="Yates T.B."/>
            <person name="Jawdy S."/>
            <person name="Cereghino C."/>
            <person name="Smart L.B."/>
            <person name="Muchero W."/>
        </authorList>
    </citation>
    <scope>NUCLEOTIDE SEQUENCE</scope>
    <source>
        <tissue evidence="1">Shoot tip</tissue>
    </source>
</reference>
<gene>
    <name evidence="1" type="ORF">OIU74_005365</name>
</gene>
<proteinExistence type="predicted"/>
<organism evidence="1 2">
    <name type="scientific">Salix koriyanagi</name>
    <dbReference type="NCBI Taxonomy" id="2511006"/>
    <lineage>
        <taxon>Eukaryota</taxon>
        <taxon>Viridiplantae</taxon>
        <taxon>Streptophyta</taxon>
        <taxon>Embryophyta</taxon>
        <taxon>Tracheophyta</taxon>
        <taxon>Spermatophyta</taxon>
        <taxon>Magnoliopsida</taxon>
        <taxon>eudicotyledons</taxon>
        <taxon>Gunneridae</taxon>
        <taxon>Pentapetalae</taxon>
        <taxon>rosids</taxon>
        <taxon>fabids</taxon>
        <taxon>Malpighiales</taxon>
        <taxon>Salicaceae</taxon>
        <taxon>Saliceae</taxon>
        <taxon>Salix</taxon>
    </lineage>
</organism>
<evidence type="ECO:0000313" key="2">
    <source>
        <dbReference type="Proteomes" id="UP001151752"/>
    </source>
</evidence>
<reference evidence="1" key="1">
    <citation type="submission" date="2022-11" db="EMBL/GenBank/DDBJ databases">
        <authorList>
            <person name="Hyden B.L."/>
            <person name="Feng K."/>
            <person name="Yates T."/>
            <person name="Jawdy S."/>
            <person name="Smart L.B."/>
            <person name="Muchero W."/>
        </authorList>
    </citation>
    <scope>NUCLEOTIDE SEQUENCE</scope>
    <source>
        <tissue evidence="1">Shoot tip</tissue>
    </source>
</reference>
<comment type="caution">
    <text evidence="1">The sequence shown here is derived from an EMBL/GenBank/DDBJ whole genome shotgun (WGS) entry which is preliminary data.</text>
</comment>
<name>A0A9Q0ZGE6_9ROSI</name>
<sequence>MEDYYPVICFLDCVQVCCYHGKFQGSGCCWKIKSLECLLKVSCCHDLLAGRVCS</sequence>
<keyword evidence="2" id="KW-1185">Reference proteome</keyword>